<dbReference type="InterPro" id="IPR011991">
    <property type="entry name" value="ArsR-like_HTH"/>
</dbReference>
<gene>
    <name evidence="6" type="ORF">SAMN05660826_00938</name>
</gene>
<dbReference type="Gene3D" id="3.40.50.1360">
    <property type="match status" value="1"/>
</dbReference>
<feature type="domain" description="HTH deoR-type" evidence="5">
    <location>
        <begin position="3"/>
        <end position="58"/>
    </location>
</feature>
<dbReference type="PROSITE" id="PS00894">
    <property type="entry name" value="HTH_DEOR_1"/>
    <property type="match status" value="1"/>
</dbReference>
<reference evidence="7" key="1">
    <citation type="submission" date="2016-11" db="EMBL/GenBank/DDBJ databases">
        <authorList>
            <person name="Varghese N."/>
            <person name="Submissions S."/>
        </authorList>
    </citation>
    <scope>NUCLEOTIDE SEQUENCE [LARGE SCALE GENOMIC DNA]</scope>
    <source>
        <strain evidence="7">DSM 18802</strain>
    </source>
</reference>
<keyword evidence="2" id="KW-0238">DNA-binding</keyword>
<evidence type="ECO:0000259" key="4">
    <source>
        <dbReference type="PROSITE" id="PS50987"/>
    </source>
</evidence>
<evidence type="ECO:0000313" key="6">
    <source>
        <dbReference type="EMBL" id="SHM38924.1"/>
    </source>
</evidence>
<dbReference type="CDD" id="cd00090">
    <property type="entry name" value="HTH_ARSR"/>
    <property type="match status" value="1"/>
</dbReference>
<dbReference type="SUPFAM" id="SSF100950">
    <property type="entry name" value="NagB/RpiA/CoA transferase-like"/>
    <property type="match status" value="1"/>
</dbReference>
<protein>
    <submittedName>
        <fullName evidence="6">Transcriptional regulator, DeoR family</fullName>
    </submittedName>
</protein>
<dbReference type="Pfam" id="PF08220">
    <property type="entry name" value="HTH_DeoR"/>
    <property type="match status" value="1"/>
</dbReference>
<dbReference type="SUPFAM" id="SSF46785">
    <property type="entry name" value="Winged helix' DNA-binding domain"/>
    <property type="match status" value="1"/>
</dbReference>
<accession>A0A1M7IDT8</accession>
<keyword evidence="1" id="KW-0805">Transcription regulation</keyword>
<dbReference type="Proteomes" id="UP000184375">
    <property type="component" value="Unassembled WGS sequence"/>
</dbReference>
<dbReference type="GO" id="GO:0003677">
    <property type="term" value="F:DNA binding"/>
    <property type="evidence" value="ECO:0007669"/>
    <property type="project" value="UniProtKB-KW"/>
</dbReference>
<dbReference type="InterPro" id="IPR001845">
    <property type="entry name" value="HTH_ArsR_DNA-bd_dom"/>
</dbReference>
<feature type="domain" description="HTH arsR-type" evidence="4">
    <location>
        <begin position="1"/>
        <end position="82"/>
    </location>
</feature>
<dbReference type="PRINTS" id="PR00037">
    <property type="entry name" value="HTHLACR"/>
</dbReference>
<dbReference type="Pfam" id="PF00455">
    <property type="entry name" value="DeoRC"/>
    <property type="match status" value="1"/>
</dbReference>
<evidence type="ECO:0000256" key="3">
    <source>
        <dbReference type="ARBA" id="ARBA00023163"/>
    </source>
</evidence>
<evidence type="ECO:0000256" key="1">
    <source>
        <dbReference type="ARBA" id="ARBA00023015"/>
    </source>
</evidence>
<proteinExistence type="predicted"/>
<organism evidence="6 7">
    <name type="scientific">Caldanaerovirga acetigignens</name>
    <dbReference type="NCBI Taxonomy" id="447595"/>
    <lineage>
        <taxon>Bacteria</taxon>
        <taxon>Bacillati</taxon>
        <taxon>Bacillota</taxon>
        <taxon>Clostridia</taxon>
        <taxon>Thermosediminibacterales</taxon>
        <taxon>Thermosediminibacteraceae</taxon>
        <taxon>Caldanaerovirga</taxon>
    </lineage>
</organism>
<dbReference type="EMBL" id="FRCR01000004">
    <property type="protein sequence ID" value="SHM38924.1"/>
    <property type="molecule type" value="Genomic_DNA"/>
</dbReference>
<evidence type="ECO:0000256" key="2">
    <source>
        <dbReference type="ARBA" id="ARBA00023125"/>
    </source>
</evidence>
<dbReference type="PROSITE" id="PS50987">
    <property type="entry name" value="HTH_ARSR_2"/>
    <property type="match status" value="1"/>
</dbReference>
<dbReference type="Gene3D" id="1.10.10.10">
    <property type="entry name" value="Winged helix-like DNA-binding domain superfamily/Winged helix DNA-binding domain"/>
    <property type="match status" value="1"/>
</dbReference>
<name>A0A1M7IDT8_9FIRM</name>
<keyword evidence="7" id="KW-1185">Reference proteome</keyword>
<sequence length="253" mass="27798">MFAEERRLKIADMIKNIKSITVSELARTFNVSESTIRRDLQFLEDKGYIQRTHGGAILQHSYYEPTYSEKESKEAASKHEIGKLAAELIKDGDTVLLDSGTTTLSVAKNLKGKKITVVTNSPVIAMELFSEKEIEVIMVGGIFRKETAALVGPIAEKNLKEFNVDKAFIGANGIDLNGVTTPNIIEAATKKVMLKISSQPYIVADHSKFGISAFVKFASLSDIAAIITDRNVDLKWVSSIEEAGTEIIYPQKG</sequence>
<dbReference type="STRING" id="447595.SAMN05660826_00938"/>
<dbReference type="InterPro" id="IPR014036">
    <property type="entry name" value="DeoR-like_C"/>
</dbReference>
<dbReference type="InterPro" id="IPR036388">
    <property type="entry name" value="WH-like_DNA-bd_sf"/>
</dbReference>
<dbReference type="InterPro" id="IPR037171">
    <property type="entry name" value="NagB/RpiA_transferase-like"/>
</dbReference>
<dbReference type="PROSITE" id="PS51000">
    <property type="entry name" value="HTH_DEOR_2"/>
    <property type="match status" value="1"/>
</dbReference>
<dbReference type="InterPro" id="IPR050313">
    <property type="entry name" value="Carb_Metab_HTH_regulators"/>
</dbReference>
<dbReference type="InterPro" id="IPR036390">
    <property type="entry name" value="WH_DNA-bd_sf"/>
</dbReference>
<dbReference type="PANTHER" id="PTHR30363:SF44">
    <property type="entry name" value="AGA OPERON TRANSCRIPTIONAL REPRESSOR-RELATED"/>
    <property type="match status" value="1"/>
</dbReference>
<dbReference type="InterPro" id="IPR001034">
    <property type="entry name" value="DeoR_HTH"/>
</dbReference>
<dbReference type="AlphaFoldDB" id="A0A1M7IDT8"/>
<evidence type="ECO:0000313" key="7">
    <source>
        <dbReference type="Proteomes" id="UP000184375"/>
    </source>
</evidence>
<dbReference type="PANTHER" id="PTHR30363">
    <property type="entry name" value="HTH-TYPE TRANSCRIPTIONAL REGULATOR SRLR-RELATED"/>
    <property type="match status" value="1"/>
</dbReference>
<dbReference type="GO" id="GO:0003700">
    <property type="term" value="F:DNA-binding transcription factor activity"/>
    <property type="evidence" value="ECO:0007669"/>
    <property type="project" value="InterPro"/>
</dbReference>
<dbReference type="InterPro" id="IPR018356">
    <property type="entry name" value="Tscrpt_reg_HTH_DeoR_CS"/>
</dbReference>
<keyword evidence="3" id="KW-0804">Transcription</keyword>
<evidence type="ECO:0000259" key="5">
    <source>
        <dbReference type="PROSITE" id="PS51000"/>
    </source>
</evidence>
<dbReference type="SMART" id="SM00420">
    <property type="entry name" value="HTH_DEOR"/>
    <property type="match status" value="1"/>
</dbReference>
<dbReference type="SMART" id="SM01134">
    <property type="entry name" value="DeoRC"/>
    <property type="match status" value="1"/>
</dbReference>